<gene>
    <name evidence="1" type="ORF">D917_09705</name>
</gene>
<comment type="caution">
    <text evidence="1">The sequence shown here is derived from an EMBL/GenBank/DDBJ whole genome shotgun (WGS) entry which is preliminary data.</text>
</comment>
<reference evidence="1 2" key="1">
    <citation type="submission" date="2015-04" db="EMBL/GenBank/DDBJ databases">
        <title>Draft genome of the roundworm Trichinella nativa.</title>
        <authorList>
            <person name="Mitreva M."/>
        </authorList>
    </citation>
    <scope>NUCLEOTIDE SEQUENCE [LARGE SCALE GENOMIC DNA]</scope>
    <source>
        <strain evidence="1 2">ISS45</strain>
    </source>
</reference>
<protein>
    <submittedName>
        <fullName evidence="1">Uncharacterized protein</fullName>
    </submittedName>
</protein>
<name>A0A1Y3EK94_9BILA</name>
<dbReference type="EMBL" id="LVZM01014526">
    <property type="protein sequence ID" value="OUC43548.1"/>
    <property type="molecule type" value="Genomic_DNA"/>
</dbReference>
<evidence type="ECO:0000313" key="1">
    <source>
        <dbReference type="EMBL" id="OUC43548.1"/>
    </source>
</evidence>
<evidence type="ECO:0000313" key="2">
    <source>
        <dbReference type="Proteomes" id="UP000243006"/>
    </source>
</evidence>
<dbReference type="AlphaFoldDB" id="A0A1Y3EK94"/>
<accession>A0A1Y3EK94</accession>
<feature type="non-terminal residue" evidence="1">
    <location>
        <position position="68"/>
    </location>
</feature>
<sequence length="68" mass="8212">MNFILLWNIVGTLVLYSDERTYRLLIGTILENEENAIYLRDYPEYVSNEDELQFQTENEEMYAEMHSQ</sequence>
<organism evidence="1 2">
    <name type="scientific">Trichinella nativa</name>
    <dbReference type="NCBI Taxonomy" id="6335"/>
    <lineage>
        <taxon>Eukaryota</taxon>
        <taxon>Metazoa</taxon>
        <taxon>Ecdysozoa</taxon>
        <taxon>Nematoda</taxon>
        <taxon>Enoplea</taxon>
        <taxon>Dorylaimia</taxon>
        <taxon>Trichinellida</taxon>
        <taxon>Trichinellidae</taxon>
        <taxon>Trichinella</taxon>
    </lineage>
</organism>
<proteinExistence type="predicted"/>
<dbReference type="Proteomes" id="UP000243006">
    <property type="component" value="Unassembled WGS sequence"/>
</dbReference>